<dbReference type="Gene3D" id="3.30.530.20">
    <property type="match status" value="1"/>
</dbReference>
<dbReference type="PANTHER" id="PTHR34060:SF1">
    <property type="entry name" value="POLYKETIDE CYCLASE _ DEHYDRASE AND LIPID TRANSPORT PROTEIN"/>
    <property type="match status" value="1"/>
</dbReference>
<dbReference type="Proteomes" id="UP000299794">
    <property type="component" value="Unassembled WGS sequence"/>
</dbReference>
<dbReference type="AlphaFoldDB" id="A0A4P5ZCI4"/>
<gene>
    <name evidence="2" type="ORF">PA905_03100</name>
</gene>
<dbReference type="InterPro" id="IPR005031">
    <property type="entry name" value="COQ10_START"/>
</dbReference>
<evidence type="ECO:0000313" key="3">
    <source>
        <dbReference type="Proteomes" id="UP000299794"/>
    </source>
</evidence>
<dbReference type="SUPFAM" id="SSF55961">
    <property type="entry name" value="Bet v1-like"/>
    <property type="match status" value="1"/>
</dbReference>
<dbReference type="Pfam" id="PF03364">
    <property type="entry name" value="Polyketide_cyc"/>
    <property type="match status" value="1"/>
</dbReference>
<protein>
    <recommendedName>
        <fullName evidence="1">Coenzyme Q-binding protein COQ10 START domain-containing protein</fullName>
    </recommendedName>
</protein>
<organism evidence="2 3">
    <name type="scientific">Planktothrix agardhii CCAP 1459/11A</name>
    <dbReference type="NCBI Taxonomy" id="282420"/>
    <lineage>
        <taxon>Bacteria</taxon>
        <taxon>Bacillati</taxon>
        <taxon>Cyanobacteriota</taxon>
        <taxon>Cyanophyceae</taxon>
        <taxon>Oscillatoriophycideae</taxon>
        <taxon>Oscillatoriales</taxon>
        <taxon>Microcoleaceae</taxon>
        <taxon>Planktothrix</taxon>
    </lineage>
</organism>
<name>A0A4P5ZCI4_PLAAG</name>
<dbReference type="RefSeq" id="WP_141293258.1">
    <property type="nucleotide sequence ID" value="NZ_BJCD01000028.1"/>
</dbReference>
<evidence type="ECO:0000259" key="1">
    <source>
        <dbReference type="Pfam" id="PF03364"/>
    </source>
</evidence>
<evidence type="ECO:0000313" key="2">
    <source>
        <dbReference type="EMBL" id="GDZ92614.1"/>
    </source>
</evidence>
<dbReference type="PANTHER" id="PTHR34060">
    <property type="entry name" value="POLYKETIDE CYCLASE / DEHYDRASE AND LIPID TRANSPORT PROTEIN"/>
    <property type="match status" value="1"/>
</dbReference>
<sequence length="201" mass="22430">MPLNSNPHKPNPVLTTFVSVLGLGLTLINSPLAIGEMVNPTLIASQPQGATVTGKDGQYIAKIVVNSSADKTWKVLTDYNNFYQFLPNVISSKVLKTQGNQKIFEQIYQVQALIFKQQTRVRIASTETYPKEIDFKLVDGDLKALQGSWKIQPISAQQILIEHQVKVDPGSTPSLSLFYSIYENSLKQTLEAIKKETEHRN</sequence>
<feature type="domain" description="Coenzyme Q-binding protein COQ10 START" evidence="1">
    <location>
        <begin position="66"/>
        <end position="178"/>
    </location>
</feature>
<proteinExistence type="predicted"/>
<dbReference type="EMBL" id="BJCD01000028">
    <property type="protein sequence ID" value="GDZ92614.1"/>
    <property type="molecule type" value="Genomic_DNA"/>
</dbReference>
<reference evidence="3" key="1">
    <citation type="submission" date="2019-02" db="EMBL/GenBank/DDBJ databases">
        <title>Draft genome sequence of Planktothrix agardhii NIES-905.</title>
        <authorList>
            <person name="Yamaguchi H."/>
            <person name="Suzuki S."/>
            <person name="Kawachi M."/>
        </authorList>
    </citation>
    <scope>NUCLEOTIDE SEQUENCE [LARGE SCALE GENOMIC DNA]</scope>
    <source>
        <strain evidence="3">CCAP 1459/11A</strain>
    </source>
</reference>
<accession>A0A4P5ZCI4</accession>
<comment type="caution">
    <text evidence="2">The sequence shown here is derived from an EMBL/GenBank/DDBJ whole genome shotgun (WGS) entry which is preliminary data.</text>
</comment>
<dbReference type="InterPro" id="IPR023393">
    <property type="entry name" value="START-like_dom_sf"/>
</dbReference>